<evidence type="ECO:0000256" key="1">
    <source>
        <dbReference type="SAM" id="MobiDB-lite"/>
    </source>
</evidence>
<feature type="region of interest" description="Disordered" evidence="1">
    <location>
        <begin position="1"/>
        <end position="32"/>
    </location>
</feature>
<organism evidence="3 4">
    <name type="scientific">Lentinula aff. detonsa</name>
    <dbReference type="NCBI Taxonomy" id="2804958"/>
    <lineage>
        <taxon>Eukaryota</taxon>
        <taxon>Fungi</taxon>
        <taxon>Dikarya</taxon>
        <taxon>Basidiomycota</taxon>
        <taxon>Agaricomycotina</taxon>
        <taxon>Agaricomycetes</taxon>
        <taxon>Agaricomycetidae</taxon>
        <taxon>Agaricales</taxon>
        <taxon>Marasmiineae</taxon>
        <taxon>Omphalotaceae</taxon>
        <taxon>Lentinula</taxon>
    </lineage>
</organism>
<dbReference type="AlphaFoldDB" id="A0AA38KE74"/>
<feature type="domain" description="DUF6699" evidence="2">
    <location>
        <begin position="53"/>
        <end position="179"/>
    </location>
</feature>
<protein>
    <recommendedName>
        <fullName evidence="2">DUF6699 domain-containing protein</fullName>
    </recommendedName>
</protein>
<feature type="compositionally biased region" description="Low complexity" evidence="1">
    <location>
        <begin position="19"/>
        <end position="29"/>
    </location>
</feature>
<dbReference type="Pfam" id="PF20415">
    <property type="entry name" value="DUF6699"/>
    <property type="match status" value="1"/>
</dbReference>
<dbReference type="InterPro" id="IPR046522">
    <property type="entry name" value="DUF6699"/>
</dbReference>
<keyword evidence="4" id="KW-1185">Reference proteome</keyword>
<reference evidence="3" key="1">
    <citation type="submission" date="2022-08" db="EMBL/GenBank/DDBJ databases">
        <authorList>
            <consortium name="DOE Joint Genome Institute"/>
            <person name="Min B."/>
            <person name="Riley R."/>
            <person name="Sierra-Patev S."/>
            <person name="Naranjo-Ortiz M."/>
            <person name="Looney B."/>
            <person name="Konkel Z."/>
            <person name="Slot J.C."/>
            <person name="Sakamoto Y."/>
            <person name="Steenwyk J.L."/>
            <person name="Rokas A."/>
            <person name="Carro J."/>
            <person name="Camarero S."/>
            <person name="Ferreira P."/>
            <person name="Molpeceres G."/>
            <person name="Ruiz-Duenas F.J."/>
            <person name="Serrano A."/>
            <person name="Henrissat B."/>
            <person name="Drula E."/>
            <person name="Hughes K.W."/>
            <person name="Mata J.L."/>
            <person name="Ishikawa N.K."/>
            <person name="Vargas-Isla R."/>
            <person name="Ushijima S."/>
            <person name="Smith C.A."/>
            <person name="Ahrendt S."/>
            <person name="Andreopoulos W."/>
            <person name="He G."/>
            <person name="Labutti K."/>
            <person name="Lipzen A."/>
            <person name="Ng V."/>
            <person name="Sandor L."/>
            <person name="Barry K."/>
            <person name="Martinez A.T."/>
            <person name="Xiao Y."/>
            <person name="Gibbons J.G."/>
            <person name="Terashima K."/>
            <person name="Hibbett D.S."/>
            <person name="Grigoriev I.V."/>
        </authorList>
    </citation>
    <scope>NUCLEOTIDE SEQUENCE</scope>
    <source>
        <strain evidence="3">TFB10291</strain>
    </source>
</reference>
<dbReference type="EMBL" id="MU793491">
    <property type="protein sequence ID" value="KAJ3782216.1"/>
    <property type="molecule type" value="Genomic_DNA"/>
</dbReference>
<evidence type="ECO:0000313" key="4">
    <source>
        <dbReference type="Proteomes" id="UP001163798"/>
    </source>
</evidence>
<proteinExistence type="predicted"/>
<sequence length="292" mass="32798">MPAKTVRWSSSNGIYPRASPTSSPTSSSPPMIPSVTGISEKLRFKPKLDFVNDLLYDPTEGTLDIESLNQPATEPSFSHLFVKSSKLPFTICICEVKEGMGITACVILRQLHVALQEQLTTQQLESIRPEARENILKAFRRRCDNLAEHSVAQAVQQQEAGPRKIDYLEGFSKFAGFEVVPSDHGDLTLRLHVRLSENKELFIALTEDFEGVNSSESEREKSERESFRQAFRIPSKPPSSTSTSDVIFFYLQSLLLNHDFGSLGDIWPERSQSISTDSQDILDESLDETLER</sequence>
<evidence type="ECO:0000259" key="2">
    <source>
        <dbReference type="Pfam" id="PF20415"/>
    </source>
</evidence>
<feature type="compositionally biased region" description="Basic and acidic residues" evidence="1">
    <location>
        <begin position="216"/>
        <end position="227"/>
    </location>
</feature>
<evidence type="ECO:0000313" key="3">
    <source>
        <dbReference type="EMBL" id="KAJ3782216.1"/>
    </source>
</evidence>
<comment type="caution">
    <text evidence="3">The sequence shown here is derived from an EMBL/GenBank/DDBJ whole genome shotgun (WGS) entry which is preliminary data.</text>
</comment>
<gene>
    <name evidence="3" type="ORF">GGU10DRAFT_390011</name>
</gene>
<accession>A0AA38KE74</accession>
<name>A0AA38KE74_9AGAR</name>
<feature type="region of interest" description="Disordered" evidence="1">
    <location>
        <begin position="213"/>
        <end position="242"/>
    </location>
</feature>
<dbReference type="Proteomes" id="UP001163798">
    <property type="component" value="Unassembled WGS sequence"/>
</dbReference>